<dbReference type="Proteomes" id="UP000034176">
    <property type="component" value="Unassembled WGS sequence"/>
</dbReference>
<reference evidence="2 3" key="1">
    <citation type="journal article" date="2015" name="Nature">
        <title>rRNA introns, odd ribosomes, and small enigmatic genomes across a large radiation of phyla.</title>
        <authorList>
            <person name="Brown C.T."/>
            <person name="Hug L.A."/>
            <person name="Thomas B.C."/>
            <person name="Sharon I."/>
            <person name="Castelle C.J."/>
            <person name="Singh A."/>
            <person name="Wilkins M.J."/>
            <person name="Williams K.H."/>
            <person name="Banfield J.F."/>
        </authorList>
    </citation>
    <scope>NUCLEOTIDE SEQUENCE [LARGE SCALE GENOMIC DNA]</scope>
</reference>
<evidence type="ECO:0000256" key="1">
    <source>
        <dbReference type="SAM" id="MobiDB-lite"/>
    </source>
</evidence>
<dbReference type="AlphaFoldDB" id="A0A0G0DXG3"/>
<feature type="region of interest" description="Disordered" evidence="1">
    <location>
        <begin position="55"/>
        <end position="82"/>
    </location>
</feature>
<protein>
    <submittedName>
        <fullName evidence="2">Uncharacterized protein</fullName>
    </submittedName>
</protein>
<organism evidence="2 3">
    <name type="scientific">Candidatus Gottesmanbacteria bacterium GW2011_GWA1_34_13</name>
    <dbReference type="NCBI Taxonomy" id="1618434"/>
    <lineage>
        <taxon>Bacteria</taxon>
        <taxon>Candidatus Gottesmaniibacteriota</taxon>
    </lineage>
</organism>
<proteinExistence type="predicted"/>
<gene>
    <name evidence="2" type="ORF">UR52_C0002G0065</name>
</gene>
<evidence type="ECO:0000313" key="3">
    <source>
        <dbReference type="Proteomes" id="UP000034176"/>
    </source>
</evidence>
<name>A0A0G0DXG3_9BACT</name>
<accession>A0A0G0DXG3</accession>
<sequence length="82" mass="9400">MQTTEPINPCYRCGKERKIVKKWEEKTQGAKISCTMAVCPDPECQKKVDAQNARNLEKQLLHMKPHGKQPPNKQIVLGKKKN</sequence>
<comment type="caution">
    <text evidence="2">The sequence shown here is derived from an EMBL/GenBank/DDBJ whole genome shotgun (WGS) entry which is preliminary data.</text>
</comment>
<dbReference type="EMBL" id="LBPN01000002">
    <property type="protein sequence ID" value="KKP59837.1"/>
    <property type="molecule type" value="Genomic_DNA"/>
</dbReference>
<evidence type="ECO:0000313" key="2">
    <source>
        <dbReference type="EMBL" id="KKP59837.1"/>
    </source>
</evidence>